<keyword evidence="1" id="KW-0472">Membrane</keyword>
<feature type="transmembrane region" description="Helical" evidence="1">
    <location>
        <begin position="12"/>
        <end position="33"/>
    </location>
</feature>
<evidence type="ECO:0000256" key="1">
    <source>
        <dbReference type="SAM" id="Phobius"/>
    </source>
</evidence>
<keyword evidence="1" id="KW-1133">Transmembrane helix</keyword>
<accession>A0A1G8NKG0</accession>
<dbReference type="Proteomes" id="UP000199705">
    <property type="component" value="Unassembled WGS sequence"/>
</dbReference>
<keyword evidence="1" id="KW-0812">Transmembrane</keyword>
<dbReference type="RefSeq" id="WP_143020918.1">
    <property type="nucleotide sequence ID" value="NZ_FNCG01000034.1"/>
</dbReference>
<protein>
    <submittedName>
        <fullName evidence="2">Uncharacterized protein</fullName>
    </submittedName>
</protein>
<name>A0A1G8NKG0_9SPHI</name>
<sequence>MEHLLNNTTWKQYLCAALAAAVSYYAFIAWKYYRHEIRQLIARLSAKADAPEERPAVLQYPTEKIEPEQVNPAVNLPEEAYSQKLPFSGTASDLARQLRQCIYEAAEEPFAPQLLIPALRKILHDYPDVAATTDREKINALVVSECDNTGTALLSEGEVDQWWSA</sequence>
<gene>
    <name evidence="2" type="ORF">SAMN05192573_1349</name>
</gene>
<organism evidence="2 3">
    <name type="scientific">Mucilaginibacter gossypii</name>
    <dbReference type="NCBI Taxonomy" id="551996"/>
    <lineage>
        <taxon>Bacteria</taxon>
        <taxon>Pseudomonadati</taxon>
        <taxon>Bacteroidota</taxon>
        <taxon>Sphingobacteriia</taxon>
        <taxon>Sphingobacteriales</taxon>
        <taxon>Sphingobacteriaceae</taxon>
        <taxon>Mucilaginibacter</taxon>
    </lineage>
</organism>
<proteinExistence type="predicted"/>
<evidence type="ECO:0000313" key="3">
    <source>
        <dbReference type="Proteomes" id="UP000199705"/>
    </source>
</evidence>
<dbReference type="EMBL" id="FNCG01000034">
    <property type="protein sequence ID" value="SDI80597.1"/>
    <property type="molecule type" value="Genomic_DNA"/>
</dbReference>
<evidence type="ECO:0000313" key="2">
    <source>
        <dbReference type="EMBL" id="SDI80597.1"/>
    </source>
</evidence>
<dbReference type="AlphaFoldDB" id="A0A1G8NKG0"/>
<reference evidence="3" key="1">
    <citation type="submission" date="2016-10" db="EMBL/GenBank/DDBJ databases">
        <authorList>
            <person name="Varghese N."/>
            <person name="Submissions S."/>
        </authorList>
    </citation>
    <scope>NUCLEOTIDE SEQUENCE [LARGE SCALE GENOMIC DNA]</scope>
    <source>
        <strain evidence="3">Gh-67</strain>
    </source>
</reference>
<keyword evidence="3" id="KW-1185">Reference proteome</keyword>